<dbReference type="EMBL" id="CAADFL010000717">
    <property type="protein sequence ID" value="VFK20674.1"/>
    <property type="molecule type" value="Genomic_DNA"/>
</dbReference>
<dbReference type="Gene3D" id="3.40.50.1820">
    <property type="entry name" value="alpha/beta hydrolase"/>
    <property type="match status" value="2"/>
</dbReference>
<dbReference type="AlphaFoldDB" id="A0A450TX61"/>
<dbReference type="InterPro" id="IPR010126">
    <property type="entry name" value="Esterase_phb"/>
</dbReference>
<reference evidence="4" key="1">
    <citation type="submission" date="2019-02" db="EMBL/GenBank/DDBJ databases">
        <authorList>
            <person name="Gruber-Vodicka R. H."/>
            <person name="Seah K. B. B."/>
        </authorList>
    </citation>
    <scope>NUCLEOTIDE SEQUENCE</scope>
    <source>
        <strain evidence="4">BECK_BZ163</strain>
        <strain evidence="5">BECK_BZ164</strain>
        <strain evidence="3">BECK_BZ165</strain>
    </source>
</reference>
<organism evidence="4">
    <name type="scientific">Candidatus Kentrum sp. FM</name>
    <dbReference type="NCBI Taxonomy" id="2126340"/>
    <lineage>
        <taxon>Bacteria</taxon>
        <taxon>Pseudomonadati</taxon>
        <taxon>Pseudomonadota</taxon>
        <taxon>Gammaproteobacteria</taxon>
        <taxon>Candidatus Kentrum</taxon>
    </lineage>
</organism>
<evidence type="ECO:0000256" key="2">
    <source>
        <dbReference type="ARBA" id="ARBA00022801"/>
    </source>
</evidence>
<dbReference type="InterPro" id="IPR050955">
    <property type="entry name" value="Plant_Biomass_Hydrol_Est"/>
</dbReference>
<evidence type="ECO:0000313" key="5">
    <source>
        <dbReference type="EMBL" id="VFK20674.1"/>
    </source>
</evidence>
<dbReference type="GO" id="GO:0005576">
    <property type="term" value="C:extracellular region"/>
    <property type="evidence" value="ECO:0007669"/>
    <property type="project" value="InterPro"/>
</dbReference>
<dbReference type="SUPFAM" id="SSF53474">
    <property type="entry name" value="alpha/beta-Hydrolases"/>
    <property type="match status" value="2"/>
</dbReference>
<dbReference type="InterPro" id="IPR029058">
    <property type="entry name" value="AB_hydrolase_fold"/>
</dbReference>
<name>A0A450TX61_9GAMM</name>
<protein>
    <submittedName>
        <fullName evidence="4">Esterase, PHB depolymerase family</fullName>
    </submittedName>
</protein>
<proteinExistence type="predicted"/>
<accession>A0A450TX61</accession>
<dbReference type="NCBIfam" id="TIGR01840">
    <property type="entry name" value="esterase_phb"/>
    <property type="match status" value="1"/>
</dbReference>
<dbReference type="EMBL" id="CAADEZ010000735">
    <property type="protein sequence ID" value="VFJ73665.1"/>
    <property type="molecule type" value="Genomic_DNA"/>
</dbReference>
<evidence type="ECO:0000313" key="3">
    <source>
        <dbReference type="EMBL" id="VFJ64321.1"/>
    </source>
</evidence>
<dbReference type="EMBL" id="CAADFA010000366">
    <property type="protein sequence ID" value="VFJ64321.1"/>
    <property type="molecule type" value="Genomic_DNA"/>
</dbReference>
<dbReference type="GO" id="GO:0016787">
    <property type="term" value="F:hydrolase activity"/>
    <property type="evidence" value="ECO:0007669"/>
    <property type="project" value="UniProtKB-KW"/>
</dbReference>
<evidence type="ECO:0000313" key="4">
    <source>
        <dbReference type="EMBL" id="VFJ73665.1"/>
    </source>
</evidence>
<sequence>MNTNTDKIDNNVPKIQKVPDFGDKESDLLMYKYVPLKMPKKAPLVVVLHGCGESYNAAGLASYAKNTGWIKYADKLGFALILPTQYKETDLLSKALLRSEGMEEITIDPASLLKMFSDWLTAIEKAGFAQTNGLRVQVKALLEAPLNGPEKTLSALISGLFTEVNGLGALLRSGGVEMMEGYSKIVGLNPMRCFQFYNPERRRRQATSILRMVQKMEEDYKIDEQQIYVTGLSGGAAMTPVMLALCPETFAGGATIAGLPYGCADNAIAGIECMKGKNNSGTTPDTAEKWGDLVRNADTIDFKKSTDKKPRISIWQGGVDPLVNRLNANELVEQWTNFHGISTSVDSDTGGFLGQEIVDDVAVHRKYGRKVGGKEEVLVESYTVIDMPHGLAVDPLNGCGERAPFILDFGICSTSYICKFWGLERV</sequence>
<gene>
    <name evidence="4" type="ORF">BECKFM1743A_GA0114220_107351</name>
    <name evidence="5" type="ORF">BECKFM1743B_GA0114221_107171</name>
    <name evidence="3" type="ORF">BECKFM1743C_GA0114222_103663</name>
</gene>
<evidence type="ECO:0000256" key="1">
    <source>
        <dbReference type="ARBA" id="ARBA00022729"/>
    </source>
</evidence>
<keyword evidence="1" id="KW-0732">Signal</keyword>
<dbReference type="PANTHER" id="PTHR43037">
    <property type="entry name" value="UNNAMED PRODUCT-RELATED"/>
    <property type="match status" value="1"/>
</dbReference>
<keyword evidence="2" id="KW-0378">Hydrolase</keyword>
<dbReference type="Pfam" id="PF10503">
    <property type="entry name" value="Esterase_PHB"/>
    <property type="match status" value="1"/>
</dbReference>
<dbReference type="PANTHER" id="PTHR43037:SF1">
    <property type="entry name" value="BLL1128 PROTEIN"/>
    <property type="match status" value="1"/>
</dbReference>